<dbReference type="GO" id="GO:0003700">
    <property type="term" value="F:DNA-binding transcription factor activity"/>
    <property type="evidence" value="ECO:0007669"/>
    <property type="project" value="TreeGrafter"/>
</dbReference>
<feature type="domain" description="Cyclic nucleotide-binding" evidence="4">
    <location>
        <begin position="17"/>
        <end position="137"/>
    </location>
</feature>
<dbReference type="SMART" id="SM00419">
    <property type="entry name" value="HTH_CRP"/>
    <property type="match status" value="1"/>
</dbReference>
<dbReference type="PANTHER" id="PTHR24567:SF26">
    <property type="entry name" value="REGULATORY PROTEIN YEIL"/>
    <property type="match status" value="1"/>
</dbReference>
<organism evidence="6 7">
    <name type="scientific">Noviherbaspirillum galbum</name>
    <dbReference type="NCBI Taxonomy" id="2709383"/>
    <lineage>
        <taxon>Bacteria</taxon>
        <taxon>Pseudomonadati</taxon>
        <taxon>Pseudomonadota</taxon>
        <taxon>Betaproteobacteria</taxon>
        <taxon>Burkholderiales</taxon>
        <taxon>Oxalobacteraceae</taxon>
        <taxon>Noviherbaspirillum</taxon>
    </lineage>
</organism>
<evidence type="ECO:0000256" key="2">
    <source>
        <dbReference type="ARBA" id="ARBA00023125"/>
    </source>
</evidence>
<keyword evidence="2" id="KW-0238">DNA-binding</keyword>
<dbReference type="Gene3D" id="1.10.10.10">
    <property type="entry name" value="Winged helix-like DNA-binding domain superfamily/Winged helix DNA-binding domain"/>
    <property type="match status" value="1"/>
</dbReference>
<dbReference type="Gene3D" id="2.60.120.10">
    <property type="entry name" value="Jelly Rolls"/>
    <property type="match status" value="1"/>
</dbReference>
<evidence type="ECO:0000256" key="3">
    <source>
        <dbReference type="ARBA" id="ARBA00023163"/>
    </source>
</evidence>
<evidence type="ECO:0000313" key="7">
    <source>
        <dbReference type="Proteomes" id="UP000482155"/>
    </source>
</evidence>
<dbReference type="InterPro" id="IPR018490">
    <property type="entry name" value="cNMP-bd_dom_sf"/>
</dbReference>
<dbReference type="InterPro" id="IPR036390">
    <property type="entry name" value="WH_DNA-bd_sf"/>
</dbReference>
<dbReference type="EMBL" id="JAAIVB010000047">
    <property type="protein sequence ID" value="NEX62268.1"/>
    <property type="molecule type" value="Genomic_DNA"/>
</dbReference>
<dbReference type="PROSITE" id="PS51063">
    <property type="entry name" value="HTH_CRP_2"/>
    <property type="match status" value="1"/>
</dbReference>
<proteinExistence type="predicted"/>
<dbReference type="InterPro" id="IPR050397">
    <property type="entry name" value="Env_Response_Regulators"/>
</dbReference>
<dbReference type="PANTHER" id="PTHR24567">
    <property type="entry name" value="CRP FAMILY TRANSCRIPTIONAL REGULATORY PROTEIN"/>
    <property type="match status" value="1"/>
</dbReference>
<name>A0A6B3SP36_9BURK</name>
<dbReference type="InterPro" id="IPR036388">
    <property type="entry name" value="WH-like_DNA-bd_sf"/>
</dbReference>
<feature type="domain" description="HTH crp-type" evidence="5">
    <location>
        <begin position="151"/>
        <end position="219"/>
    </location>
</feature>
<dbReference type="Pfam" id="PF00027">
    <property type="entry name" value="cNMP_binding"/>
    <property type="match status" value="1"/>
</dbReference>
<dbReference type="Proteomes" id="UP000482155">
    <property type="component" value="Unassembled WGS sequence"/>
</dbReference>
<dbReference type="InterPro" id="IPR012318">
    <property type="entry name" value="HTH_CRP"/>
</dbReference>
<dbReference type="SUPFAM" id="SSF46785">
    <property type="entry name" value="Winged helix' DNA-binding domain"/>
    <property type="match status" value="1"/>
</dbReference>
<dbReference type="GO" id="GO:0005829">
    <property type="term" value="C:cytosol"/>
    <property type="evidence" value="ECO:0007669"/>
    <property type="project" value="TreeGrafter"/>
</dbReference>
<dbReference type="SMART" id="SM00100">
    <property type="entry name" value="cNMP"/>
    <property type="match status" value="1"/>
</dbReference>
<dbReference type="AlphaFoldDB" id="A0A6B3SP36"/>
<dbReference type="GO" id="GO:0003677">
    <property type="term" value="F:DNA binding"/>
    <property type="evidence" value="ECO:0007669"/>
    <property type="project" value="UniProtKB-KW"/>
</dbReference>
<comment type="caution">
    <text evidence="6">The sequence shown here is derived from an EMBL/GenBank/DDBJ whole genome shotgun (WGS) entry which is preliminary data.</text>
</comment>
<keyword evidence="3" id="KW-0804">Transcription</keyword>
<keyword evidence="7" id="KW-1185">Reference proteome</keyword>
<dbReference type="SUPFAM" id="SSF51206">
    <property type="entry name" value="cAMP-binding domain-like"/>
    <property type="match status" value="1"/>
</dbReference>
<evidence type="ECO:0000256" key="1">
    <source>
        <dbReference type="ARBA" id="ARBA00023015"/>
    </source>
</evidence>
<dbReference type="CDD" id="cd00038">
    <property type="entry name" value="CAP_ED"/>
    <property type="match status" value="1"/>
</dbReference>
<reference evidence="6 7" key="1">
    <citation type="submission" date="2020-02" db="EMBL/GenBank/DDBJ databases">
        <authorList>
            <person name="Kim M.K."/>
        </authorList>
    </citation>
    <scope>NUCLEOTIDE SEQUENCE [LARGE SCALE GENOMIC DNA]</scope>
    <source>
        <strain evidence="6 7">17J57-3</strain>
    </source>
</reference>
<evidence type="ECO:0000259" key="5">
    <source>
        <dbReference type="PROSITE" id="PS51063"/>
    </source>
</evidence>
<dbReference type="InterPro" id="IPR014710">
    <property type="entry name" value="RmlC-like_jellyroll"/>
</dbReference>
<dbReference type="PROSITE" id="PS50042">
    <property type="entry name" value="CNMP_BINDING_3"/>
    <property type="match status" value="1"/>
</dbReference>
<evidence type="ECO:0000313" key="6">
    <source>
        <dbReference type="EMBL" id="NEX62268.1"/>
    </source>
</evidence>
<sequence>MSISKIKVQEFLARLPLFSELDQVELDHIAAATQELHVPKGRTIFNRGEPCSGFHSVVYGQVKLYFTSPGGSEKVVEIISPGHSFGEALMFMEKPYIVSADALADSMLLHVSKDTVFSMLDRDGRFARRMLSGLSRRLHGLICDVEAYSLRSATQRVIGYLLQQEKLNDGDHITLDVPKTVIASRLNLTPEHLSRILHELMQEKVIEVNRRDITILDVNRLRQY</sequence>
<dbReference type="Pfam" id="PF13545">
    <property type="entry name" value="HTH_Crp_2"/>
    <property type="match status" value="1"/>
</dbReference>
<dbReference type="RefSeq" id="WP_163964340.1">
    <property type="nucleotide sequence ID" value="NZ_JAAIVB010000047.1"/>
</dbReference>
<gene>
    <name evidence="6" type="ORF">G3574_14360</name>
</gene>
<dbReference type="InterPro" id="IPR000595">
    <property type="entry name" value="cNMP-bd_dom"/>
</dbReference>
<evidence type="ECO:0000259" key="4">
    <source>
        <dbReference type="PROSITE" id="PS50042"/>
    </source>
</evidence>
<accession>A0A6B3SP36</accession>
<keyword evidence="1" id="KW-0805">Transcription regulation</keyword>
<protein>
    <submittedName>
        <fullName evidence="6">Crp/Fnr family transcriptional regulator</fullName>
    </submittedName>
</protein>